<evidence type="ECO:0000313" key="3">
    <source>
        <dbReference type="EMBL" id="EDM81501.1"/>
    </source>
</evidence>
<keyword evidence="2" id="KW-1133">Transmembrane helix</keyword>
<evidence type="ECO:0000256" key="1">
    <source>
        <dbReference type="PROSITE-ProRule" id="PRU00339"/>
    </source>
</evidence>
<feature type="transmembrane region" description="Helical" evidence="2">
    <location>
        <begin position="312"/>
        <end position="330"/>
    </location>
</feature>
<feature type="transmembrane region" description="Helical" evidence="2">
    <location>
        <begin position="116"/>
        <end position="136"/>
    </location>
</feature>
<organism evidence="3 4">
    <name type="scientific">Plesiocystis pacifica SIR-1</name>
    <dbReference type="NCBI Taxonomy" id="391625"/>
    <lineage>
        <taxon>Bacteria</taxon>
        <taxon>Pseudomonadati</taxon>
        <taxon>Myxococcota</taxon>
        <taxon>Polyangia</taxon>
        <taxon>Nannocystales</taxon>
        <taxon>Nannocystaceae</taxon>
        <taxon>Plesiocystis</taxon>
    </lineage>
</organism>
<dbReference type="InterPro" id="IPR011990">
    <property type="entry name" value="TPR-like_helical_dom_sf"/>
</dbReference>
<feature type="repeat" description="TPR" evidence="1">
    <location>
        <begin position="623"/>
        <end position="656"/>
    </location>
</feature>
<dbReference type="Pfam" id="PF11028">
    <property type="entry name" value="TMEM260-like"/>
    <property type="match status" value="1"/>
</dbReference>
<comment type="caution">
    <text evidence="3">The sequence shown here is derived from an EMBL/GenBank/DDBJ whole genome shotgun (WGS) entry which is preliminary data.</text>
</comment>
<keyword evidence="2" id="KW-0812">Transmembrane</keyword>
<proteinExistence type="predicted"/>
<feature type="transmembrane region" description="Helical" evidence="2">
    <location>
        <begin position="148"/>
        <end position="174"/>
    </location>
</feature>
<evidence type="ECO:0000256" key="2">
    <source>
        <dbReference type="SAM" id="Phobius"/>
    </source>
</evidence>
<evidence type="ECO:0000313" key="4">
    <source>
        <dbReference type="Proteomes" id="UP000005801"/>
    </source>
</evidence>
<keyword evidence="2" id="KW-0472">Membrane</keyword>
<dbReference type="PROSITE" id="PS50005">
    <property type="entry name" value="TPR"/>
    <property type="match status" value="1"/>
</dbReference>
<dbReference type="STRING" id="391625.PPSIR1_39960"/>
<protein>
    <submittedName>
        <fullName evidence="3">Uncharacterized protein</fullName>
    </submittedName>
</protein>
<feature type="transmembrane region" description="Helical" evidence="2">
    <location>
        <begin position="91"/>
        <end position="110"/>
    </location>
</feature>
<name>A6FYC2_9BACT</name>
<feature type="transmembrane region" description="Helical" evidence="2">
    <location>
        <begin position="186"/>
        <end position="206"/>
    </location>
</feature>
<dbReference type="Gene3D" id="1.25.40.10">
    <property type="entry name" value="Tetratricopeptide repeat domain"/>
    <property type="match status" value="1"/>
</dbReference>
<dbReference type="Proteomes" id="UP000005801">
    <property type="component" value="Unassembled WGS sequence"/>
</dbReference>
<dbReference type="AlphaFoldDB" id="A6FYC2"/>
<reference evidence="3 4" key="1">
    <citation type="submission" date="2007-06" db="EMBL/GenBank/DDBJ databases">
        <authorList>
            <person name="Shimkets L."/>
            <person name="Ferriera S."/>
            <person name="Johnson J."/>
            <person name="Kravitz S."/>
            <person name="Beeson K."/>
            <person name="Sutton G."/>
            <person name="Rogers Y.-H."/>
            <person name="Friedman R."/>
            <person name="Frazier M."/>
            <person name="Venter J.C."/>
        </authorList>
    </citation>
    <scope>NUCLEOTIDE SEQUENCE [LARGE SCALE GENOMIC DNA]</scope>
    <source>
        <strain evidence="3 4">SIR-1</strain>
    </source>
</reference>
<keyword evidence="4" id="KW-1185">Reference proteome</keyword>
<dbReference type="SUPFAM" id="SSF48452">
    <property type="entry name" value="TPR-like"/>
    <property type="match status" value="1"/>
</dbReference>
<feature type="transmembrane region" description="Helical" evidence="2">
    <location>
        <begin position="342"/>
        <end position="360"/>
    </location>
</feature>
<keyword evidence="1" id="KW-0802">TPR repeat</keyword>
<feature type="transmembrane region" description="Helical" evidence="2">
    <location>
        <begin position="380"/>
        <end position="396"/>
    </location>
</feature>
<dbReference type="InterPro" id="IPR021280">
    <property type="entry name" value="TMEM260-like"/>
</dbReference>
<dbReference type="EMBL" id="ABCS01000003">
    <property type="protein sequence ID" value="EDM81501.1"/>
    <property type="molecule type" value="Genomic_DNA"/>
</dbReference>
<accession>A6FYC2</accession>
<gene>
    <name evidence="3" type="ORF">PPSIR1_39960</name>
</gene>
<dbReference type="InterPro" id="IPR019734">
    <property type="entry name" value="TPR_rpt"/>
</dbReference>
<sequence length="718" mass="76864">MLAVAWIAFVFLMIGASPAHFWLDSGEIAAAGAELGVMHPTGVPGYIPLLHVATALPVGSLGFRMALCSSLCMAGAIALVLAIFERRGAHWGLVWALGLWMPLGLTLARNARVVEIYAFAALLLAAALWGFDPAVADARRDARRSVGVLAAVVATWGFGDLRLALVPAVVLAWILAWRRGEAWTRWAPLVVALASTVVLTLPFAAARGPAADWGHPVDAASVWAHVQATAIRDSFAVKLAGMGSRAWGLHARQSLLRLTEDLGPVGLLASVGALALGLTRPLSAHARERELAKAESRDARPLREFLDADHGLARWLGWLALVELVYAVAINPMGGRDRQTGLALAVVLTVALGLALHRWLEHGARGPRASEAPGPRKRRLFGLGVLALFLWLPPAYESASDLLVTRSWAPHAWTRAALADAPQDALLLSQSDDLSAGLAAARALEGARPDLVTAPAQHLYREPTPWQLAEPRRASVWMAAEQVESSRWQGQGERGRVLAAFDAWQGYVVLESPTTGALGGVALPALPGDAARLPLAVSLLPPPRDALPATARAPGEDPLAPLRATLARWSGRLDNPVDRQRLADALALAVHGRFARSPDSPVRWLEARDGYGLILDEVDPDHPRSLIGLAAAEDRFGETRRAIELTRRALELDPERSTAAANLALYLSRDEGGLEQARELAELAVELAADKRSNWSRLLQVCQAQGDGECEARAQAKL</sequence>
<feature type="transmembrane region" description="Helical" evidence="2">
    <location>
        <begin position="61"/>
        <end position="84"/>
    </location>
</feature>